<keyword evidence="6" id="KW-1185">Reference proteome</keyword>
<reference evidence="5 6" key="1">
    <citation type="submission" date="2014-02" db="EMBL/GenBank/DDBJ databases">
        <title>Transposable element dynamics among asymbiotic and ectomycorrhizal Amanita fungi.</title>
        <authorList>
            <consortium name="DOE Joint Genome Institute"/>
            <person name="Hess J."/>
            <person name="Skrede I."/>
            <person name="Wolfe B."/>
            <person name="LaButti K."/>
            <person name="Ohm R.A."/>
            <person name="Grigoriev I.V."/>
            <person name="Pringle A."/>
        </authorList>
    </citation>
    <scope>NUCLEOTIDE SEQUENCE [LARGE SCALE GENOMIC DNA]</scope>
    <source>
        <strain evidence="5 6">SKay4041</strain>
    </source>
</reference>
<dbReference type="Gene3D" id="1.10.510.10">
    <property type="entry name" value="Transferase(Phosphotransferase) domain 1"/>
    <property type="match status" value="1"/>
</dbReference>
<protein>
    <recommendedName>
        <fullName evidence="4">Protein kinase domain-containing protein</fullName>
    </recommendedName>
</protein>
<dbReference type="PROSITE" id="PS50011">
    <property type="entry name" value="PROTEIN_KINASE_DOM"/>
    <property type="match status" value="1"/>
</dbReference>
<evidence type="ECO:0000259" key="4">
    <source>
        <dbReference type="PROSITE" id="PS50011"/>
    </source>
</evidence>
<proteinExistence type="predicted"/>
<comment type="subcellular location">
    <subcellularLocation>
        <location evidence="1">Host cell</location>
    </subcellularLocation>
    <subcellularLocation>
        <location evidence="2">Secreted</location>
    </subcellularLocation>
</comment>
<dbReference type="Proteomes" id="UP000242287">
    <property type="component" value="Unassembled WGS sequence"/>
</dbReference>
<dbReference type="OrthoDB" id="4062651at2759"/>
<dbReference type="AlphaFoldDB" id="A0A2A9NE27"/>
<evidence type="ECO:0000256" key="1">
    <source>
        <dbReference type="ARBA" id="ARBA00004340"/>
    </source>
</evidence>
<evidence type="ECO:0000256" key="2">
    <source>
        <dbReference type="ARBA" id="ARBA00004613"/>
    </source>
</evidence>
<evidence type="ECO:0000313" key="6">
    <source>
        <dbReference type="Proteomes" id="UP000242287"/>
    </source>
</evidence>
<dbReference type="Pfam" id="PF20147">
    <property type="entry name" value="Crinkler"/>
    <property type="match status" value="2"/>
</dbReference>
<dbReference type="SUPFAM" id="SSF56112">
    <property type="entry name" value="Protein kinase-like (PK-like)"/>
    <property type="match status" value="1"/>
</dbReference>
<sequence>MSTLSLNCFILGRNPSTSFTVEILKTESVSQLGKLIKSKLPNRLKRVDASHLTVWRDAKNCSLRRRSLRFFGGEVLEDEQVHVLVQVPTGTSSKVNQPVEVHNPMQLLSVICLILGTKLRSLIKTEHPNCLNHVDAPRLTVWKVSLPVDAVTPKLTIDDVEGCQKLQPLEKMSSIFGEALVREYVHILVQAPTSILRDKRTHDMNDDGPPPEVKRLKMDIADAPSTLAFAYRFKKIVGPKCGIALNRPFEPFTIPLVLLHEAFGSFKDRCERPPSERALICLGELVLAACEWHGYEVSRRTAIESILANHMGLQFHEQKIPGAEYFTDGNFAITIMPAAIRGCKKNEHGEALNQVILYYAHFLSNVLDDFRHIYNLNTRFPSILMVDMGVYFGFYGAVWDGTRVRVEPLTPLFDLSTHLREINTRFAMAATLDALRVAVDSINAHYNLIEAKAKANPILPKAYDPDLQKARGYPFLTSYKDKDDEQEIHFMHSERLHAEKLIFRAAIVNQPESDPLLSTSRRTPRLRQCVRISAHWIGVIMDESKYEMLFGLSLSGAEREKVRHKVMSAVRILHQEGFVHGDIRQSNNLIDVESLATDDVRIHLIDLDWAGPIGAAKYPADLNRITMRRPEGVEGGGLITEQHDIDMASLFLFA</sequence>
<dbReference type="GO" id="GO:0043657">
    <property type="term" value="C:host cell"/>
    <property type="evidence" value="ECO:0007669"/>
    <property type="project" value="UniProtKB-SubCell"/>
</dbReference>
<evidence type="ECO:0000313" key="5">
    <source>
        <dbReference type="EMBL" id="PFH48308.1"/>
    </source>
</evidence>
<dbReference type="STRING" id="703135.A0A2A9NE27"/>
<feature type="domain" description="Protein kinase" evidence="4">
    <location>
        <begin position="384"/>
        <end position="654"/>
    </location>
</feature>
<dbReference type="EMBL" id="KZ302068">
    <property type="protein sequence ID" value="PFH48308.1"/>
    <property type="molecule type" value="Genomic_DNA"/>
</dbReference>
<dbReference type="GO" id="GO:0005576">
    <property type="term" value="C:extracellular region"/>
    <property type="evidence" value="ECO:0007669"/>
    <property type="project" value="UniProtKB-SubCell"/>
</dbReference>
<dbReference type="InterPro" id="IPR045379">
    <property type="entry name" value="Crinkler_N"/>
</dbReference>
<dbReference type="InterPro" id="IPR000719">
    <property type="entry name" value="Prot_kinase_dom"/>
</dbReference>
<evidence type="ECO:0000256" key="3">
    <source>
        <dbReference type="ARBA" id="ARBA00022525"/>
    </source>
</evidence>
<gene>
    <name evidence="5" type="ORF">AMATHDRAFT_42357</name>
</gene>
<keyword evidence="3" id="KW-0964">Secreted</keyword>
<organism evidence="5 6">
    <name type="scientific">Amanita thiersii Skay4041</name>
    <dbReference type="NCBI Taxonomy" id="703135"/>
    <lineage>
        <taxon>Eukaryota</taxon>
        <taxon>Fungi</taxon>
        <taxon>Dikarya</taxon>
        <taxon>Basidiomycota</taxon>
        <taxon>Agaricomycotina</taxon>
        <taxon>Agaricomycetes</taxon>
        <taxon>Agaricomycetidae</taxon>
        <taxon>Agaricales</taxon>
        <taxon>Pluteineae</taxon>
        <taxon>Amanitaceae</taxon>
        <taxon>Amanita</taxon>
    </lineage>
</organism>
<accession>A0A2A9NE27</accession>
<dbReference type="InterPro" id="IPR011009">
    <property type="entry name" value="Kinase-like_dom_sf"/>
</dbReference>
<name>A0A2A9NE27_9AGAR</name>
<dbReference type="GO" id="GO:0005524">
    <property type="term" value="F:ATP binding"/>
    <property type="evidence" value="ECO:0007669"/>
    <property type="project" value="InterPro"/>
</dbReference>
<dbReference type="GO" id="GO:0004672">
    <property type="term" value="F:protein kinase activity"/>
    <property type="evidence" value="ECO:0007669"/>
    <property type="project" value="InterPro"/>
</dbReference>